<keyword evidence="2" id="KW-0238">DNA-binding</keyword>
<sequence>MQDVLSIFSVEDMSDTAANTGDASSRDTDDPTAERVATDLSAVVGRLLRRLRSSSADSLLTPSQRSVLARLDDGGPATTAALARAELVRPQSMRLTLGALETRGFVTRAPDPADGRKSLVSVTEEGSAVLAAVRAAKRSWLADAITAELDGAERRTLAEAAELIGRLVDT</sequence>
<dbReference type="Gene3D" id="1.10.287.100">
    <property type="match status" value="1"/>
</dbReference>
<evidence type="ECO:0000259" key="4">
    <source>
        <dbReference type="PROSITE" id="PS50995"/>
    </source>
</evidence>
<evidence type="ECO:0000256" key="2">
    <source>
        <dbReference type="ARBA" id="ARBA00023125"/>
    </source>
</evidence>
<dbReference type="Pfam" id="PF01047">
    <property type="entry name" value="MarR"/>
    <property type="match status" value="1"/>
</dbReference>
<dbReference type="GO" id="GO:0003700">
    <property type="term" value="F:DNA-binding transcription factor activity"/>
    <property type="evidence" value="ECO:0007669"/>
    <property type="project" value="InterPro"/>
</dbReference>
<dbReference type="PROSITE" id="PS50995">
    <property type="entry name" value="HTH_MARR_2"/>
    <property type="match status" value="1"/>
</dbReference>
<evidence type="ECO:0000313" key="6">
    <source>
        <dbReference type="Proteomes" id="UP000002066"/>
    </source>
</evidence>
<keyword evidence="3" id="KW-0804">Transcription</keyword>
<evidence type="ECO:0000256" key="3">
    <source>
        <dbReference type="ARBA" id="ARBA00023163"/>
    </source>
</evidence>
<dbReference type="InterPro" id="IPR052526">
    <property type="entry name" value="HTH-type_Bedaq_tolerance"/>
</dbReference>
<dbReference type="InterPro" id="IPR023187">
    <property type="entry name" value="Tscrpt_reg_MarR-type_CS"/>
</dbReference>
<dbReference type="InterPro" id="IPR000835">
    <property type="entry name" value="HTH_MarR-typ"/>
</dbReference>
<dbReference type="SUPFAM" id="SSF46785">
    <property type="entry name" value="Winged helix' DNA-binding domain"/>
    <property type="match status" value="1"/>
</dbReference>
<feature type="domain" description="HTH marR-type" evidence="4">
    <location>
        <begin position="33"/>
        <end position="169"/>
    </location>
</feature>
<dbReference type="PANTHER" id="PTHR39515:SF2">
    <property type="entry name" value="HTH-TYPE TRANSCRIPTIONAL REGULATOR RV0880"/>
    <property type="match status" value="1"/>
</dbReference>
<dbReference type="PROSITE" id="PS01117">
    <property type="entry name" value="HTH_MARR_1"/>
    <property type="match status" value="1"/>
</dbReference>
<dbReference type="AlphaFoldDB" id="A0A8D3WGT8"/>
<evidence type="ECO:0000256" key="1">
    <source>
        <dbReference type="ARBA" id="ARBA00023015"/>
    </source>
</evidence>
<dbReference type="SMART" id="SM00347">
    <property type="entry name" value="HTH_MARR"/>
    <property type="match status" value="1"/>
</dbReference>
<dbReference type="EMBL" id="CP002475">
    <property type="protein sequence ID" value="ADW03618.1"/>
    <property type="molecule type" value="Genomic_DNA"/>
</dbReference>
<dbReference type="Proteomes" id="UP000002066">
    <property type="component" value="Chromosome"/>
</dbReference>
<dbReference type="GO" id="GO:0003677">
    <property type="term" value="F:DNA binding"/>
    <property type="evidence" value="ECO:0007669"/>
    <property type="project" value="UniProtKB-KW"/>
</dbReference>
<evidence type="ECO:0000313" key="5">
    <source>
        <dbReference type="EMBL" id="ADW03618.1"/>
    </source>
</evidence>
<name>A0A8D3WGT8_STRFA</name>
<dbReference type="InterPro" id="IPR036390">
    <property type="entry name" value="WH_DNA-bd_sf"/>
</dbReference>
<accession>A0A8D3WGT8</accession>
<reference evidence="5 6" key="1">
    <citation type="submission" date="2011-01" db="EMBL/GenBank/DDBJ databases">
        <title>Complete sequence of chromosome of Streptomyces flavogriseus ATCC 33331.</title>
        <authorList>
            <consortium name="US DOE Joint Genome Institute"/>
            <person name="Lucas S."/>
            <person name="Copeland A."/>
            <person name="Lapidus A."/>
            <person name="Cheng J.-F."/>
            <person name="Goodwin L."/>
            <person name="Pitluck S."/>
            <person name="Davenport K."/>
            <person name="Detter J.C."/>
            <person name="Han C."/>
            <person name="Tapia R."/>
            <person name="Land M."/>
            <person name="Hauser L."/>
            <person name="Kyrpides N."/>
            <person name="Ivanova N."/>
            <person name="Ovchinnikova G."/>
            <person name="Pagani I."/>
            <person name="Brumm P."/>
            <person name="Mead D."/>
            <person name="Woyke T."/>
        </authorList>
    </citation>
    <scope>NUCLEOTIDE SEQUENCE [LARGE SCALE GENOMIC DNA]</scope>
    <source>
        <strain evidence="6">ATCC 33331 / IAF-45CD</strain>
    </source>
</reference>
<dbReference type="KEGG" id="sfa:Sfla_2186"/>
<dbReference type="InterPro" id="IPR036388">
    <property type="entry name" value="WH-like_DNA-bd_sf"/>
</dbReference>
<organism evidence="5 6">
    <name type="scientific">Streptomyces pratensis (strain ATCC 33331 / IAF-45CD)</name>
    <dbReference type="NCBI Taxonomy" id="591167"/>
    <lineage>
        <taxon>Bacteria</taxon>
        <taxon>Bacillati</taxon>
        <taxon>Actinomycetota</taxon>
        <taxon>Actinomycetes</taxon>
        <taxon>Kitasatosporales</taxon>
        <taxon>Streptomycetaceae</taxon>
        <taxon>Streptomyces</taxon>
    </lineage>
</organism>
<dbReference type="Gene3D" id="1.10.10.10">
    <property type="entry name" value="Winged helix-like DNA-binding domain superfamily/Winged helix DNA-binding domain"/>
    <property type="match status" value="1"/>
</dbReference>
<dbReference type="PANTHER" id="PTHR39515">
    <property type="entry name" value="CONSERVED PROTEIN"/>
    <property type="match status" value="1"/>
</dbReference>
<gene>
    <name evidence="5" type="ordered locus">Sfla_2186</name>
</gene>
<proteinExistence type="predicted"/>
<keyword evidence="1" id="KW-0805">Transcription regulation</keyword>
<protein>
    <submittedName>
        <fullName evidence="5">Regulatory protein MarR</fullName>
    </submittedName>
</protein>